<dbReference type="AlphaFoldDB" id="A0A9J6B9S3"/>
<comment type="caution">
    <text evidence="1">The sequence shown here is derived from an EMBL/GenBank/DDBJ whole genome shotgun (WGS) entry which is preliminary data.</text>
</comment>
<name>A0A9J6B9S3_POLVA</name>
<dbReference type="EMBL" id="JADBJN010000004">
    <property type="protein sequence ID" value="KAG5666344.1"/>
    <property type="molecule type" value="Genomic_DNA"/>
</dbReference>
<keyword evidence="2" id="KW-1185">Reference proteome</keyword>
<proteinExistence type="predicted"/>
<organism evidence="1 2">
    <name type="scientific">Polypedilum vanderplanki</name>
    <name type="common">Sleeping chironomid midge</name>
    <dbReference type="NCBI Taxonomy" id="319348"/>
    <lineage>
        <taxon>Eukaryota</taxon>
        <taxon>Metazoa</taxon>
        <taxon>Ecdysozoa</taxon>
        <taxon>Arthropoda</taxon>
        <taxon>Hexapoda</taxon>
        <taxon>Insecta</taxon>
        <taxon>Pterygota</taxon>
        <taxon>Neoptera</taxon>
        <taxon>Endopterygota</taxon>
        <taxon>Diptera</taxon>
        <taxon>Nematocera</taxon>
        <taxon>Chironomoidea</taxon>
        <taxon>Chironomidae</taxon>
        <taxon>Chironominae</taxon>
        <taxon>Polypedilum</taxon>
        <taxon>Polypedilum</taxon>
    </lineage>
</organism>
<gene>
    <name evidence="1" type="ORF">PVAND_014379</name>
</gene>
<evidence type="ECO:0000313" key="1">
    <source>
        <dbReference type="EMBL" id="KAG5666344.1"/>
    </source>
</evidence>
<sequence>MNIECYGQKYWGVNDKGASPYLISCTNPFLFKVIYDIFINLIPQYISIVENECDHANNVLEIKNKRPKDGHKKHFLVSVKGIDFVDDVSLLLIEWFEILKLLGVDKVEVFVVNAHVNREFQKNYVFFQIYRAANFTPNGGNAKTFMRTDRVLAVHNHFPFSCIGPENCRWFIVNLDDGQLSHIRIDCDNPECKESKANPTKDITLWNTKMKF</sequence>
<dbReference type="Proteomes" id="UP001107558">
    <property type="component" value="Chromosome 4"/>
</dbReference>
<accession>A0A9J6B9S3</accession>
<protein>
    <submittedName>
        <fullName evidence="1">Uncharacterized protein</fullName>
    </submittedName>
</protein>
<evidence type="ECO:0000313" key="2">
    <source>
        <dbReference type="Proteomes" id="UP001107558"/>
    </source>
</evidence>
<reference evidence="1" key="1">
    <citation type="submission" date="2021-03" db="EMBL/GenBank/DDBJ databases">
        <title>Chromosome level genome of the anhydrobiotic midge Polypedilum vanderplanki.</title>
        <authorList>
            <person name="Yoshida Y."/>
            <person name="Kikawada T."/>
            <person name="Gusev O."/>
        </authorList>
    </citation>
    <scope>NUCLEOTIDE SEQUENCE</scope>
    <source>
        <strain evidence="1">NIAS01</strain>
        <tissue evidence="1">Whole body or cell culture</tissue>
    </source>
</reference>
<dbReference type="OrthoDB" id="7917939at2759"/>